<name>A0ABW6A114_9BACT</name>
<dbReference type="PROSITE" id="PS51257">
    <property type="entry name" value="PROKAR_LIPOPROTEIN"/>
    <property type="match status" value="1"/>
</dbReference>
<feature type="chain" id="PRO_5047463329" evidence="1">
    <location>
        <begin position="21"/>
        <end position="246"/>
    </location>
</feature>
<sequence>MIQRAFIGSLIILSSCFLFSCSKDKPAASTPPVTGGPGEVVGGTYSSDDLLVFKQMAIYGSALRIINKWPKKVAYYIVDTQYDYLTQEVDAVLKEINSLLDTNLVLTRTNVRSESNVQIFFTDRNTYLMAEPDAAPTLYNSTYGGLSYLRQQEGTLTSGSVFVDMERAKDNIPVQRYLVHHEIMHSLGFRGHATLTGIYTVLFYYTLMPYILNYTPFDKRMIQLLYNPLIKEGMGEEQVDKIVKAL</sequence>
<dbReference type="RefSeq" id="WP_386095604.1">
    <property type="nucleotide sequence ID" value="NZ_JBHUOZ010000001.1"/>
</dbReference>
<gene>
    <name evidence="2" type="ORF">ACFS6H_04385</name>
</gene>
<evidence type="ECO:0000313" key="2">
    <source>
        <dbReference type="EMBL" id="MFD2918937.1"/>
    </source>
</evidence>
<evidence type="ECO:0000313" key="3">
    <source>
        <dbReference type="Proteomes" id="UP001597511"/>
    </source>
</evidence>
<dbReference type="InterPro" id="IPR021323">
    <property type="entry name" value="DUF2927"/>
</dbReference>
<dbReference type="SUPFAM" id="SSF55486">
    <property type="entry name" value="Metalloproteases ('zincins'), catalytic domain"/>
    <property type="match status" value="1"/>
</dbReference>
<keyword evidence="3" id="KW-1185">Reference proteome</keyword>
<keyword evidence="1" id="KW-0732">Signal</keyword>
<comment type="caution">
    <text evidence="2">The sequence shown here is derived from an EMBL/GenBank/DDBJ whole genome shotgun (WGS) entry which is preliminary data.</text>
</comment>
<dbReference type="InterPro" id="IPR024079">
    <property type="entry name" value="MetalloPept_cat_dom_sf"/>
</dbReference>
<dbReference type="Pfam" id="PF11150">
    <property type="entry name" value="DUF2927"/>
    <property type="match status" value="1"/>
</dbReference>
<protein>
    <submittedName>
        <fullName evidence="2">DUF2927 domain-containing protein</fullName>
    </submittedName>
</protein>
<dbReference type="Gene3D" id="3.40.390.10">
    <property type="entry name" value="Collagenase (Catalytic Domain)"/>
    <property type="match status" value="1"/>
</dbReference>
<evidence type="ECO:0000256" key="1">
    <source>
        <dbReference type="SAM" id="SignalP"/>
    </source>
</evidence>
<organism evidence="2 3">
    <name type="scientific">Terrimonas rubra</name>
    <dbReference type="NCBI Taxonomy" id="1035890"/>
    <lineage>
        <taxon>Bacteria</taxon>
        <taxon>Pseudomonadati</taxon>
        <taxon>Bacteroidota</taxon>
        <taxon>Chitinophagia</taxon>
        <taxon>Chitinophagales</taxon>
        <taxon>Chitinophagaceae</taxon>
        <taxon>Terrimonas</taxon>
    </lineage>
</organism>
<dbReference type="Proteomes" id="UP001597511">
    <property type="component" value="Unassembled WGS sequence"/>
</dbReference>
<dbReference type="EMBL" id="JBHUOZ010000001">
    <property type="protein sequence ID" value="MFD2918937.1"/>
    <property type="molecule type" value="Genomic_DNA"/>
</dbReference>
<accession>A0ABW6A114</accession>
<feature type="signal peptide" evidence="1">
    <location>
        <begin position="1"/>
        <end position="20"/>
    </location>
</feature>
<proteinExistence type="predicted"/>
<reference evidence="3" key="1">
    <citation type="journal article" date="2019" name="Int. J. Syst. Evol. Microbiol.">
        <title>The Global Catalogue of Microorganisms (GCM) 10K type strain sequencing project: providing services to taxonomists for standard genome sequencing and annotation.</title>
        <authorList>
            <consortium name="The Broad Institute Genomics Platform"/>
            <consortium name="The Broad Institute Genome Sequencing Center for Infectious Disease"/>
            <person name="Wu L."/>
            <person name="Ma J."/>
        </authorList>
    </citation>
    <scope>NUCLEOTIDE SEQUENCE [LARGE SCALE GENOMIC DNA]</scope>
    <source>
        <strain evidence="3">KCTC 23299</strain>
    </source>
</reference>